<gene>
    <name evidence="2" type="ORF">EH243_17175</name>
</gene>
<dbReference type="AlphaFoldDB" id="A0A430KLW2"/>
<evidence type="ECO:0000259" key="1">
    <source>
        <dbReference type="PROSITE" id="PS51833"/>
    </source>
</evidence>
<dbReference type="GO" id="GO:0002161">
    <property type="term" value="F:aminoacyl-tRNA deacylase activity"/>
    <property type="evidence" value="ECO:0007669"/>
    <property type="project" value="InterPro"/>
</dbReference>
<proteinExistence type="predicted"/>
<dbReference type="InterPro" id="IPR013976">
    <property type="entry name" value="HDOD"/>
</dbReference>
<accession>A0A430KLW2</accession>
<sequence length="438" mass="48444">MSIAVKSISCADDDAKTIRMVLLNDHEGKALVLLPANMLLNLVSIWKHSGRHLQPVRGSDATKFFSQAALKIELGQEKLFQLPVFIDSSLEGYEHFNVIEAYTGLSFEAHKEWFKDHLSQCSLGLTPHAIEQFQPAGSDEQVITRAVERFTTLRIQQRLEDTLGLPPLPMTMQRLLELRSDPIAGIDDLLPLVCSDASLASQVMSWAGSPYYAAPGEVHSVEDAVIRVLGFDLVVNLALGVAMGKTLTVPDDTPRDGIPYWKQSVYVAATAELMCKKIPVESRPKPGLVYLAGLLQNFGYLILAHLFPPHFALLSRYIEANPHMPLEYVEKQVMNVTREQIGAWLLSDWGLPEVVVEAVRHHNNLSYDGIASHEAKLIYIVNRELRRQGLADGPIEDVADSLLQQLGLSRADVDEVVASVASNTGDLDALVHTIMHAH</sequence>
<dbReference type="SUPFAM" id="SSF109604">
    <property type="entry name" value="HD-domain/PDEase-like"/>
    <property type="match status" value="1"/>
</dbReference>
<dbReference type="RefSeq" id="WP_126159890.1">
    <property type="nucleotide sequence ID" value="NZ_RQXW01000022.1"/>
</dbReference>
<comment type="caution">
    <text evidence="2">The sequence shown here is derived from an EMBL/GenBank/DDBJ whole genome shotgun (WGS) entry which is preliminary data.</text>
</comment>
<dbReference type="InterPro" id="IPR052340">
    <property type="entry name" value="RNase_Y/CdgJ"/>
</dbReference>
<reference evidence="2 3" key="1">
    <citation type="submission" date="2018-11" db="EMBL/GenBank/DDBJ databases">
        <title>The draft genome sequence of Amphritea opalescens ANRC-JH13T.</title>
        <authorList>
            <person name="Fang Z."/>
            <person name="Zhang Y."/>
            <person name="Han X."/>
        </authorList>
    </citation>
    <scope>NUCLEOTIDE SEQUENCE [LARGE SCALE GENOMIC DNA]</scope>
    <source>
        <strain evidence="2 3">ANRC-JH13</strain>
    </source>
</reference>
<dbReference type="Gene3D" id="1.10.3210.10">
    <property type="entry name" value="Hypothetical protein af1432"/>
    <property type="match status" value="1"/>
</dbReference>
<dbReference type="Gene3D" id="3.90.960.10">
    <property type="entry name" value="YbaK/aminoacyl-tRNA synthetase-associated domain"/>
    <property type="match status" value="1"/>
</dbReference>
<feature type="domain" description="HDOD" evidence="1">
    <location>
        <begin position="165"/>
        <end position="365"/>
    </location>
</feature>
<dbReference type="InterPro" id="IPR036754">
    <property type="entry name" value="YbaK/aa-tRNA-synt-asso_dom_sf"/>
</dbReference>
<name>A0A430KLW2_9GAMM</name>
<dbReference type="InterPro" id="IPR014627">
    <property type="entry name" value="UCP036888_HDGYP-like"/>
</dbReference>
<dbReference type="Pfam" id="PF08668">
    <property type="entry name" value="HDOD"/>
    <property type="match status" value="1"/>
</dbReference>
<dbReference type="PIRSF" id="PIRSF036888">
    <property type="entry name" value="HDGYPm_UCP036888"/>
    <property type="match status" value="1"/>
</dbReference>
<dbReference type="OrthoDB" id="7001648at2"/>
<dbReference type="PROSITE" id="PS51833">
    <property type="entry name" value="HDOD"/>
    <property type="match status" value="1"/>
</dbReference>
<evidence type="ECO:0000313" key="3">
    <source>
        <dbReference type="Proteomes" id="UP000283087"/>
    </source>
</evidence>
<dbReference type="EMBL" id="RQXW01000022">
    <property type="protein sequence ID" value="RTE64434.1"/>
    <property type="molecule type" value="Genomic_DNA"/>
</dbReference>
<evidence type="ECO:0000313" key="2">
    <source>
        <dbReference type="EMBL" id="RTE64434.1"/>
    </source>
</evidence>
<dbReference type="PANTHER" id="PTHR33525">
    <property type="match status" value="1"/>
</dbReference>
<keyword evidence="3" id="KW-1185">Reference proteome</keyword>
<dbReference type="PANTHER" id="PTHR33525:SF3">
    <property type="entry name" value="RIBONUCLEASE Y"/>
    <property type="match status" value="1"/>
</dbReference>
<protein>
    <submittedName>
        <fullName evidence="2">HDOD domain-containing protein</fullName>
    </submittedName>
</protein>
<organism evidence="2 3">
    <name type="scientific">Amphritea opalescens</name>
    <dbReference type="NCBI Taxonomy" id="2490544"/>
    <lineage>
        <taxon>Bacteria</taxon>
        <taxon>Pseudomonadati</taxon>
        <taxon>Pseudomonadota</taxon>
        <taxon>Gammaproteobacteria</taxon>
        <taxon>Oceanospirillales</taxon>
        <taxon>Oceanospirillaceae</taxon>
        <taxon>Amphritea</taxon>
    </lineage>
</organism>
<dbReference type="Proteomes" id="UP000283087">
    <property type="component" value="Unassembled WGS sequence"/>
</dbReference>